<feature type="region of interest" description="Disordered" evidence="1">
    <location>
        <begin position="103"/>
        <end position="125"/>
    </location>
</feature>
<protein>
    <submittedName>
        <fullName evidence="2">Uncharacterized protein</fullName>
    </submittedName>
</protein>
<dbReference type="EMBL" id="OA565772">
    <property type="protein sequence ID" value="CAD7197673.1"/>
    <property type="molecule type" value="Genomic_DNA"/>
</dbReference>
<gene>
    <name evidence="2" type="ORF">TDIB3V08_LOCUS3975</name>
</gene>
<accession>A0A7R8VGE0</accession>
<sequence>MVLTRLSRPRYRHTNLKKNLEVPDIEFKTPLSVARSSDYYFTEAFGPGEVQEPPHTQLVQKGAQTEEPILQEASSFEMQTDARESRVIRPYSNLVRIRTKDIRGGHDACRRKVPSQIQPSSSLTQ</sequence>
<name>A0A7R8VGE0_TIMDO</name>
<organism evidence="2">
    <name type="scientific">Timema douglasi</name>
    <name type="common">Walking stick</name>
    <dbReference type="NCBI Taxonomy" id="61478"/>
    <lineage>
        <taxon>Eukaryota</taxon>
        <taxon>Metazoa</taxon>
        <taxon>Ecdysozoa</taxon>
        <taxon>Arthropoda</taxon>
        <taxon>Hexapoda</taxon>
        <taxon>Insecta</taxon>
        <taxon>Pterygota</taxon>
        <taxon>Neoptera</taxon>
        <taxon>Polyneoptera</taxon>
        <taxon>Phasmatodea</taxon>
        <taxon>Timematodea</taxon>
        <taxon>Timematoidea</taxon>
        <taxon>Timematidae</taxon>
        <taxon>Timema</taxon>
    </lineage>
</organism>
<reference evidence="2" key="1">
    <citation type="submission" date="2020-11" db="EMBL/GenBank/DDBJ databases">
        <authorList>
            <person name="Tran Van P."/>
        </authorList>
    </citation>
    <scope>NUCLEOTIDE SEQUENCE</scope>
</reference>
<proteinExistence type="predicted"/>
<dbReference type="AlphaFoldDB" id="A0A7R8VGE0"/>
<feature type="compositionally biased region" description="Polar residues" evidence="1">
    <location>
        <begin position="115"/>
        <end position="125"/>
    </location>
</feature>
<evidence type="ECO:0000256" key="1">
    <source>
        <dbReference type="SAM" id="MobiDB-lite"/>
    </source>
</evidence>
<evidence type="ECO:0000313" key="2">
    <source>
        <dbReference type="EMBL" id="CAD7197673.1"/>
    </source>
</evidence>